<evidence type="ECO:0000256" key="1">
    <source>
        <dbReference type="ARBA" id="ARBA00009437"/>
    </source>
</evidence>
<reference evidence="6 7" key="1">
    <citation type="submission" date="2021-03" db="EMBL/GenBank/DDBJ databases">
        <title>Genomic Encyclopedia of Type Strains, Phase IV (KMG-IV): sequencing the most valuable type-strain genomes for metagenomic binning, comparative biology and taxonomic classification.</title>
        <authorList>
            <person name="Goeker M."/>
        </authorList>
    </citation>
    <scope>NUCLEOTIDE SEQUENCE [LARGE SCALE GENOMIC DNA]</scope>
    <source>
        <strain evidence="6 7">DSM 40499</strain>
    </source>
</reference>
<dbReference type="Gene3D" id="1.10.10.10">
    <property type="entry name" value="Winged helix-like DNA-binding domain superfamily/Winged helix DNA-binding domain"/>
    <property type="match status" value="1"/>
</dbReference>
<accession>A0ABS4LRQ2</accession>
<dbReference type="InterPro" id="IPR037402">
    <property type="entry name" value="YidZ_PBP2"/>
</dbReference>
<organism evidence="6 7">
    <name type="scientific">Streptomyces griseochromogenes</name>
    <dbReference type="NCBI Taxonomy" id="68214"/>
    <lineage>
        <taxon>Bacteria</taxon>
        <taxon>Bacillati</taxon>
        <taxon>Actinomycetota</taxon>
        <taxon>Actinomycetes</taxon>
        <taxon>Kitasatosporales</taxon>
        <taxon>Streptomycetaceae</taxon>
        <taxon>Streptomyces</taxon>
    </lineage>
</organism>
<dbReference type="Proteomes" id="UP001519309">
    <property type="component" value="Unassembled WGS sequence"/>
</dbReference>
<dbReference type="SUPFAM" id="SSF53850">
    <property type="entry name" value="Periplasmic binding protein-like II"/>
    <property type="match status" value="1"/>
</dbReference>
<keyword evidence="2" id="KW-0805">Transcription regulation</keyword>
<keyword evidence="4" id="KW-0804">Transcription</keyword>
<evidence type="ECO:0000259" key="5">
    <source>
        <dbReference type="PROSITE" id="PS50931"/>
    </source>
</evidence>
<dbReference type="InterPro" id="IPR036390">
    <property type="entry name" value="WH_DNA-bd_sf"/>
</dbReference>
<dbReference type="PROSITE" id="PS50931">
    <property type="entry name" value="HTH_LYSR"/>
    <property type="match status" value="1"/>
</dbReference>
<dbReference type="SUPFAM" id="SSF46785">
    <property type="entry name" value="Winged helix' DNA-binding domain"/>
    <property type="match status" value="1"/>
</dbReference>
<name>A0ABS4LRQ2_9ACTN</name>
<dbReference type="GO" id="GO:0003677">
    <property type="term" value="F:DNA binding"/>
    <property type="evidence" value="ECO:0007669"/>
    <property type="project" value="UniProtKB-KW"/>
</dbReference>
<dbReference type="InterPro" id="IPR000847">
    <property type="entry name" value="LysR_HTH_N"/>
</dbReference>
<comment type="caution">
    <text evidence="6">The sequence shown here is derived from an EMBL/GenBank/DDBJ whole genome shotgun (WGS) entry which is preliminary data.</text>
</comment>
<feature type="domain" description="HTH lysR-type" evidence="5">
    <location>
        <begin position="7"/>
        <end position="64"/>
    </location>
</feature>
<gene>
    <name evidence="6" type="ORF">J2Z21_002875</name>
</gene>
<comment type="similarity">
    <text evidence="1">Belongs to the LysR transcriptional regulatory family.</text>
</comment>
<protein>
    <submittedName>
        <fullName evidence="6">DNA-binding transcriptional LysR family regulator</fullName>
    </submittedName>
</protein>
<dbReference type="CDD" id="cd08417">
    <property type="entry name" value="PBP2_Nitroaromatics_like"/>
    <property type="match status" value="1"/>
</dbReference>
<dbReference type="PANTHER" id="PTHR30118">
    <property type="entry name" value="HTH-TYPE TRANSCRIPTIONAL REGULATOR LEUO-RELATED"/>
    <property type="match status" value="1"/>
</dbReference>
<evidence type="ECO:0000256" key="4">
    <source>
        <dbReference type="ARBA" id="ARBA00023163"/>
    </source>
</evidence>
<sequence length="332" mass="35924">MPRIESVDLNLLAPLHALLEERHVSRAADRLHMSQPSMSRALQRLRATLGDELLVRGPGGYQLTPRAERIQAELEHALPRLEHVFSGEAFDPATAARSFHLAGTDYTVSVLSGALLARVFEQSPGSTVRFSRWHHAVFSDAEHGMVDLLIHGGSAPPPLRSQVLFEEDYACLVSSHHPLAGRSAVSLQEYLECSHMVVDVADGRQGYVDRCLELLGSPRRASVTVPYHAAAAAAVPGTSLVATLPARFAIRHASPGTTTVIPAPGEIGPMSCAMSWHPRLDDDAAQRWLRDTIITTLNGATRGSAADPLRRTWFTISSIALTTASDRSIGMS</sequence>
<dbReference type="Pfam" id="PF00126">
    <property type="entry name" value="HTH_1"/>
    <property type="match status" value="1"/>
</dbReference>
<dbReference type="InterPro" id="IPR036388">
    <property type="entry name" value="WH-like_DNA-bd_sf"/>
</dbReference>
<evidence type="ECO:0000313" key="6">
    <source>
        <dbReference type="EMBL" id="MBP2049939.1"/>
    </source>
</evidence>
<dbReference type="RefSeq" id="WP_099053082.1">
    <property type="nucleotide sequence ID" value="NZ_CP016279.1"/>
</dbReference>
<dbReference type="InterPro" id="IPR050389">
    <property type="entry name" value="LysR-type_TF"/>
</dbReference>
<keyword evidence="3 6" id="KW-0238">DNA-binding</keyword>
<dbReference type="Gene3D" id="3.40.190.10">
    <property type="entry name" value="Periplasmic binding protein-like II"/>
    <property type="match status" value="2"/>
</dbReference>
<evidence type="ECO:0000256" key="3">
    <source>
        <dbReference type="ARBA" id="ARBA00023125"/>
    </source>
</evidence>
<dbReference type="PANTHER" id="PTHR30118:SF15">
    <property type="entry name" value="TRANSCRIPTIONAL REGULATORY PROTEIN"/>
    <property type="match status" value="1"/>
</dbReference>
<evidence type="ECO:0000256" key="2">
    <source>
        <dbReference type="ARBA" id="ARBA00023015"/>
    </source>
</evidence>
<keyword evidence="7" id="KW-1185">Reference proteome</keyword>
<proteinExistence type="inferred from homology"/>
<dbReference type="EMBL" id="JAGGLP010000005">
    <property type="protein sequence ID" value="MBP2049939.1"/>
    <property type="molecule type" value="Genomic_DNA"/>
</dbReference>
<evidence type="ECO:0000313" key="7">
    <source>
        <dbReference type="Proteomes" id="UP001519309"/>
    </source>
</evidence>
<dbReference type="InterPro" id="IPR005119">
    <property type="entry name" value="LysR_subst-bd"/>
</dbReference>
<dbReference type="Pfam" id="PF03466">
    <property type="entry name" value="LysR_substrate"/>
    <property type="match status" value="1"/>
</dbReference>
<dbReference type="PRINTS" id="PR00039">
    <property type="entry name" value="HTHLYSR"/>
</dbReference>